<evidence type="ECO:0000256" key="6">
    <source>
        <dbReference type="PIRSR" id="PIRSR623088-2"/>
    </source>
</evidence>
<accession>A0AAR5Q276</accession>
<dbReference type="PROSITE" id="PS00126">
    <property type="entry name" value="PDEASE_I_1"/>
    <property type="match status" value="1"/>
</dbReference>
<dbReference type="AlphaFoldDB" id="A0AAR5Q276"/>
<feature type="domain" description="PDEase" evidence="10">
    <location>
        <begin position="403"/>
        <end position="729"/>
    </location>
</feature>
<dbReference type="EC" id="3.1.4.-" evidence="8"/>
<feature type="binding site" evidence="6">
    <location>
        <position position="524"/>
    </location>
    <ligand>
        <name>AMP</name>
        <dbReference type="ChEBI" id="CHEBI:456215"/>
    </ligand>
</feature>
<feature type="binding site" evidence="6">
    <location>
        <position position="635"/>
    </location>
    <ligand>
        <name>AMP</name>
        <dbReference type="ChEBI" id="CHEBI:456215"/>
    </ligand>
</feature>
<evidence type="ECO:0000256" key="9">
    <source>
        <dbReference type="SAM" id="MobiDB-lite"/>
    </source>
</evidence>
<dbReference type="CDD" id="cd00077">
    <property type="entry name" value="HDc"/>
    <property type="match status" value="1"/>
</dbReference>
<dbReference type="InterPro" id="IPR036971">
    <property type="entry name" value="PDEase_catalytic_dom_sf"/>
</dbReference>
<evidence type="ECO:0000256" key="5">
    <source>
        <dbReference type="PIRSR" id="PIRSR623088-1"/>
    </source>
</evidence>
<evidence type="ECO:0000256" key="1">
    <source>
        <dbReference type="ARBA" id="ARBA00007648"/>
    </source>
</evidence>
<dbReference type="InterPro" id="IPR003018">
    <property type="entry name" value="GAF"/>
</dbReference>
<dbReference type="SMART" id="SM00065">
    <property type="entry name" value="GAF"/>
    <property type="match status" value="1"/>
</dbReference>
<dbReference type="GO" id="GO:0046872">
    <property type="term" value="F:metal ion binding"/>
    <property type="evidence" value="ECO:0007669"/>
    <property type="project" value="UniProtKB-KW"/>
</dbReference>
<keyword evidence="12" id="KW-1185">Reference proteome</keyword>
<dbReference type="InterPro" id="IPR029016">
    <property type="entry name" value="GAF-like_dom_sf"/>
</dbReference>
<dbReference type="PANTHER" id="PTHR11347">
    <property type="entry name" value="CYCLIC NUCLEOTIDE PHOSPHODIESTERASE"/>
    <property type="match status" value="1"/>
</dbReference>
<feature type="active site" description="Proton donor" evidence="5">
    <location>
        <position position="481"/>
    </location>
</feature>
<dbReference type="Gene3D" id="1.10.1300.10">
    <property type="entry name" value="3'5'-cyclic nucleotide phosphodiesterase, catalytic domain"/>
    <property type="match status" value="1"/>
</dbReference>
<dbReference type="Pfam" id="PF00233">
    <property type="entry name" value="PDEase_I"/>
    <property type="match status" value="1"/>
</dbReference>
<dbReference type="GO" id="GO:0007165">
    <property type="term" value="P:signal transduction"/>
    <property type="evidence" value="ECO:0007669"/>
    <property type="project" value="InterPro"/>
</dbReference>
<dbReference type="SUPFAM" id="SSF109604">
    <property type="entry name" value="HD-domain/PDEase-like"/>
    <property type="match status" value="1"/>
</dbReference>
<organism evidence="11 12">
    <name type="scientific">Dendroctonus ponderosae</name>
    <name type="common">Mountain pine beetle</name>
    <dbReference type="NCBI Taxonomy" id="77166"/>
    <lineage>
        <taxon>Eukaryota</taxon>
        <taxon>Metazoa</taxon>
        <taxon>Ecdysozoa</taxon>
        <taxon>Arthropoda</taxon>
        <taxon>Hexapoda</taxon>
        <taxon>Insecta</taxon>
        <taxon>Pterygota</taxon>
        <taxon>Neoptera</taxon>
        <taxon>Endopterygota</taxon>
        <taxon>Coleoptera</taxon>
        <taxon>Polyphaga</taxon>
        <taxon>Cucujiformia</taxon>
        <taxon>Curculionidae</taxon>
        <taxon>Scolytinae</taxon>
        <taxon>Dendroctonus</taxon>
    </lineage>
</organism>
<dbReference type="PROSITE" id="PS51845">
    <property type="entry name" value="PDEASE_I_2"/>
    <property type="match status" value="1"/>
</dbReference>
<dbReference type="PRINTS" id="PR00387">
    <property type="entry name" value="PDIESTERASE1"/>
</dbReference>
<comment type="similarity">
    <text evidence="1 8">Belongs to the cyclic nucleotide phosphodiesterase family.</text>
</comment>
<feature type="binding site" evidence="6">
    <location>
        <position position="686"/>
    </location>
    <ligand>
        <name>AMP</name>
        <dbReference type="ChEBI" id="CHEBI:456215"/>
    </ligand>
</feature>
<keyword evidence="3 7" id="KW-0479">Metal-binding</keyword>
<reference evidence="11" key="2">
    <citation type="submission" date="2024-08" db="UniProtKB">
        <authorList>
            <consortium name="EnsemblMetazoa"/>
        </authorList>
    </citation>
    <scope>IDENTIFICATION</scope>
</reference>
<name>A0AAR5Q276_DENPD</name>
<evidence type="ECO:0000313" key="12">
    <source>
        <dbReference type="Proteomes" id="UP000019118"/>
    </source>
</evidence>
<comment type="cofactor">
    <cofactor evidence="8">
        <name>a divalent metal cation</name>
        <dbReference type="ChEBI" id="CHEBI:60240"/>
    </cofactor>
    <text evidence="8">Binds 2 divalent metal cations per subunit. Site 1 may preferentially bind zinc ions, while site 2 has a preference for magnesium and/or manganese ions.</text>
</comment>
<feature type="binding site" evidence="7">
    <location>
        <position position="524"/>
    </location>
    <ligand>
        <name>Zn(2+)</name>
        <dbReference type="ChEBI" id="CHEBI:29105"/>
        <label>1</label>
    </ligand>
</feature>
<feature type="binding site" evidence="7">
    <location>
        <position position="523"/>
    </location>
    <ligand>
        <name>Zn(2+)</name>
        <dbReference type="ChEBI" id="CHEBI:29105"/>
        <label>1</label>
    </ligand>
</feature>
<evidence type="ECO:0000256" key="4">
    <source>
        <dbReference type="ARBA" id="ARBA00022801"/>
    </source>
</evidence>
<evidence type="ECO:0000256" key="3">
    <source>
        <dbReference type="ARBA" id="ARBA00022723"/>
    </source>
</evidence>
<feature type="binding site" evidence="7">
    <location>
        <position position="524"/>
    </location>
    <ligand>
        <name>Zn(2+)</name>
        <dbReference type="ChEBI" id="CHEBI:29105"/>
        <label>2</label>
    </ligand>
</feature>
<evidence type="ECO:0000259" key="10">
    <source>
        <dbReference type="PROSITE" id="PS51845"/>
    </source>
</evidence>
<evidence type="ECO:0000313" key="11">
    <source>
        <dbReference type="EnsemblMetazoa" id="XP_019767322.1"/>
    </source>
</evidence>
<feature type="binding site" evidence="7">
    <location>
        <position position="635"/>
    </location>
    <ligand>
        <name>Zn(2+)</name>
        <dbReference type="ChEBI" id="CHEBI:29105"/>
        <label>1</label>
    </ligand>
</feature>
<feature type="region of interest" description="Disordered" evidence="9">
    <location>
        <begin position="1"/>
        <end position="35"/>
    </location>
</feature>
<dbReference type="SMART" id="SM00471">
    <property type="entry name" value="HDc"/>
    <property type="match status" value="1"/>
</dbReference>
<feature type="compositionally biased region" description="Basic and acidic residues" evidence="9">
    <location>
        <begin position="1"/>
        <end position="11"/>
    </location>
</feature>
<keyword evidence="2" id="KW-0140">cGMP</keyword>
<protein>
    <recommendedName>
        <fullName evidence="8">Phosphodiesterase</fullName>
        <ecNumber evidence="8">3.1.4.-</ecNumber>
    </recommendedName>
</protein>
<dbReference type="InterPro" id="IPR023088">
    <property type="entry name" value="PDEase"/>
</dbReference>
<dbReference type="GO" id="GO:0004114">
    <property type="term" value="F:3',5'-cyclic-nucleotide phosphodiesterase activity"/>
    <property type="evidence" value="ECO:0007669"/>
    <property type="project" value="InterPro"/>
</dbReference>
<evidence type="ECO:0000256" key="8">
    <source>
        <dbReference type="RuleBase" id="RU363067"/>
    </source>
</evidence>
<evidence type="ECO:0000256" key="2">
    <source>
        <dbReference type="ARBA" id="ARBA00022535"/>
    </source>
</evidence>
<dbReference type="KEGG" id="dpa:109542515"/>
<keyword evidence="4 8" id="KW-0378">Hydrolase</keyword>
<reference evidence="12" key="1">
    <citation type="journal article" date="2013" name="Genome Biol.">
        <title>Draft genome of the mountain pine beetle, Dendroctonus ponderosae Hopkins, a major forest pest.</title>
        <authorList>
            <person name="Keeling C.I."/>
            <person name="Yuen M.M."/>
            <person name="Liao N.Y."/>
            <person name="Docking T.R."/>
            <person name="Chan S.K."/>
            <person name="Taylor G.A."/>
            <person name="Palmquist D.L."/>
            <person name="Jackman S.D."/>
            <person name="Nguyen A."/>
            <person name="Li M."/>
            <person name="Henderson H."/>
            <person name="Janes J.K."/>
            <person name="Zhao Y."/>
            <person name="Pandoh P."/>
            <person name="Moore R."/>
            <person name="Sperling F.A."/>
            <person name="Huber D.P."/>
            <person name="Birol I."/>
            <person name="Jones S.J."/>
            <person name="Bohlmann J."/>
        </authorList>
    </citation>
    <scope>NUCLEOTIDE SEQUENCE</scope>
</reference>
<dbReference type="Gene3D" id="3.30.450.40">
    <property type="match status" value="1"/>
</dbReference>
<dbReference type="InterPro" id="IPR003607">
    <property type="entry name" value="HD/PDEase_dom"/>
</dbReference>
<dbReference type="Proteomes" id="UP000019118">
    <property type="component" value="Unassembled WGS sequence"/>
</dbReference>
<dbReference type="FunFam" id="3.30.450.40:FF:000007">
    <property type="entry name" value="Phosphodiesterase"/>
    <property type="match status" value="1"/>
</dbReference>
<proteinExistence type="inferred from homology"/>
<dbReference type="GeneID" id="109542515"/>
<dbReference type="FunFam" id="1.10.1300.10:FF:000003">
    <property type="entry name" value="Phosphodiesterase"/>
    <property type="match status" value="1"/>
</dbReference>
<dbReference type="SUPFAM" id="SSF55781">
    <property type="entry name" value="GAF domain-like"/>
    <property type="match status" value="1"/>
</dbReference>
<feature type="binding site" evidence="6">
    <location>
        <begin position="481"/>
        <end position="485"/>
    </location>
    <ligand>
        <name>AMP</name>
        <dbReference type="ChEBI" id="CHEBI:456215"/>
    </ligand>
</feature>
<dbReference type="InterPro" id="IPR023174">
    <property type="entry name" value="PDEase_CS"/>
</dbReference>
<dbReference type="Pfam" id="PF01590">
    <property type="entry name" value="GAF"/>
    <property type="match status" value="1"/>
</dbReference>
<evidence type="ECO:0000256" key="7">
    <source>
        <dbReference type="PIRSR" id="PIRSR623088-3"/>
    </source>
</evidence>
<sequence length="761" mass="86149">MSKQECSHPDPDLFIAPPYCKKNGNPDDDSPKDFQLPDEVSISKVEVSNPGKILQLLESLTDASTRKLEAKLNRYLKTECEAKFSFMINLHSIAEEAAVHVIQERILADKLTAQLTDEAFSAILDYQTNSLTASATLDPKIQLLIREVVPEGTGDVVIVPVLARDRKETEAAYPVILVCIVNPTKDSGYISKIVSETFRYCLTIILNTRECEDQRRLKAECQKLLLVARKLFSHLGDLSDLLKEIMSEARRLTNAERCSLFLLDPDHMHLVAKVFDGVSPEERSTEVRIAADQGIAGHVAATGEILNIKDAYKHPLFYKGMDEATGFKTRNILCFPIRDEDSIVGVAQLCNKEGGHFDYFDEQVANAFSIYCGISIMHSLVYKKIQDAQARSRLSNELMMYHMQVSRQDVLDVTMCPSEHKMPGFSNFSFTPRKILAKESPCFVLKMMKDLGFIDSFNIKADTLARFILYVRKGYRDVPYHNWSHAFSVAHFAYLALKNFQLVEKGYFTQLEALAYFVSCLCHDIDHRGTTNSFQQQSNSVLASLYSSEGSVMERHHLSQTICTLNTEGCNFLDSLSKDDYVKCLDLIKDMILATDLASHYKIHSRQLAMAQEGYDKIKPENRFYLASLLMTCADLSDQTKDWTETKKVAQLIYAEFFAQGDLEKKMGKEPANMMDREKASIPDHQLEFLTQCCICIFRILAAVFPNAKVLVDAIKQNILCWESSKRIFNKLCVEGVTSYEVLVSEELESEVQNTLDNLND</sequence>
<feature type="binding site" evidence="7">
    <location>
        <position position="485"/>
    </location>
    <ligand>
        <name>Zn(2+)</name>
        <dbReference type="ChEBI" id="CHEBI:29105"/>
        <label>1</label>
    </ligand>
</feature>
<dbReference type="InterPro" id="IPR002073">
    <property type="entry name" value="PDEase_catalytic_dom"/>
</dbReference>
<dbReference type="EnsemblMetazoa" id="XM_019911763.1">
    <property type="protein sequence ID" value="XP_019767322.1"/>
    <property type="gene ID" value="LOC109542515"/>
</dbReference>